<reference evidence="18 19" key="2">
    <citation type="submission" date="2018-12" db="EMBL/GenBank/DDBJ databases">
        <title>Draft genome sequence of Haloarcula hispinica strain 18.1, an halophilic archaeon isolated from Chott El Jerid of Southern Tunisia.</title>
        <authorList>
            <person name="Najjari A."/>
            <person name="Ben Dhia O."/>
            <person name="Ferjani R."/>
            <person name="Mahjoubi M."/>
            <person name="Sghaier H."/>
            <person name="Elshahed M."/>
            <person name="Ouzari H.I."/>
            <person name="Cherid A."/>
            <person name="Youssef N."/>
        </authorList>
    </citation>
    <scope>NUCLEOTIDE SEQUENCE [LARGE SCALE GENOMIC DNA]</scope>
    <source>
        <strain evidence="18 19">18.1</strain>
    </source>
</reference>
<comment type="catalytic activity">
    <reaction evidence="9">
        <text>an R-cob(III)alamin(out) + ATP + H2O = an R-cob(III)alamin(in) + ADP + phosphate + H(+)</text>
        <dbReference type="Rhea" id="RHEA:17873"/>
        <dbReference type="ChEBI" id="CHEBI:15377"/>
        <dbReference type="ChEBI" id="CHEBI:15378"/>
        <dbReference type="ChEBI" id="CHEBI:30616"/>
        <dbReference type="ChEBI" id="CHEBI:43474"/>
        <dbReference type="ChEBI" id="CHEBI:140785"/>
        <dbReference type="ChEBI" id="CHEBI:456216"/>
        <dbReference type="EC" id="7.6.2.8"/>
    </reaction>
</comment>
<evidence type="ECO:0000256" key="6">
    <source>
        <dbReference type="ARBA" id="ARBA00023004"/>
    </source>
</evidence>
<dbReference type="AlphaFoldDB" id="A0A482T4W7"/>
<comment type="function">
    <text evidence="10">Required for corrinoid utilization. Probably part of the ABC transporter complex BtuCDF involved in cobalamin (vitamin B12) import. Probably responsible for energy coupling to the transport system.</text>
</comment>
<feature type="region of interest" description="Disordered" evidence="15">
    <location>
        <begin position="1"/>
        <end position="36"/>
    </location>
</feature>
<dbReference type="PROSITE" id="PS00211">
    <property type="entry name" value="ABC_TRANSPORTER_1"/>
    <property type="match status" value="1"/>
</dbReference>
<dbReference type="SMART" id="SM00382">
    <property type="entry name" value="AAA"/>
    <property type="match status" value="1"/>
</dbReference>
<comment type="caution">
    <text evidence="18">The sequence shown here is derived from an EMBL/GenBank/DDBJ whole genome shotgun (WGS) entry which is preliminary data.</text>
</comment>
<evidence type="ECO:0000313" key="17">
    <source>
        <dbReference type="EMBL" id="KAA9404764.1"/>
    </source>
</evidence>
<dbReference type="InterPro" id="IPR003439">
    <property type="entry name" value="ABC_transporter-like_ATP-bd"/>
</dbReference>
<evidence type="ECO:0000256" key="15">
    <source>
        <dbReference type="SAM" id="MobiDB-lite"/>
    </source>
</evidence>
<evidence type="ECO:0000256" key="2">
    <source>
        <dbReference type="ARBA" id="ARBA00022448"/>
    </source>
</evidence>
<keyword evidence="8" id="KW-0472">Membrane</keyword>
<dbReference type="GO" id="GO:0016887">
    <property type="term" value="F:ATP hydrolysis activity"/>
    <property type="evidence" value="ECO:0007669"/>
    <property type="project" value="InterPro"/>
</dbReference>
<dbReference type="SUPFAM" id="SSF52540">
    <property type="entry name" value="P-loop containing nucleoside triphosphate hydrolases"/>
    <property type="match status" value="1"/>
</dbReference>
<evidence type="ECO:0000256" key="1">
    <source>
        <dbReference type="ARBA" id="ARBA00004202"/>
    </source>
</evidence>
<gene>
    <name evidence="17" type="ORF">EGO51_15520</name>
    <name evidence="18" type="ORF">ELS20_17460</name>
</gene>
<evidence type="ECO:0000256" key="4">
    <source>
        <dbReference type="ARBA" id="ARBA00022741"/>
    </source>
</evidence>
<dbReference type="GO" id="GO:0006811">
    <property type="term" value="P:monoatomic ion transport"/>
    <property type="evidence" value="ECO:0007669"/>
    <property type="project" value="UniProtKB-KW"/>
</dbReference>
<dbReference type="Proteomes" id="UP000326244">
    <property type="component" value="Unassembled WGS sequence"/>
</dbReference>
<sequence length="319" mass="34117">MADGRPSQMDGETVEHRSEAGTRAVDSAGETTSESAAEIDGTDLVVGYSGRDEPVIDGESIAVPPDEVTALIGPNGSGKSTLLKAMADKISPDDGTVFVDGQTIDEFGSKELARKLGLLSQENVVPTGISVGDLVERGRYPHTGFFESLSDEDRAAVDDAIQLAGIENLRDRDVDSLSGGQKQLVWIAMAIAQDTDVLLLDEPTTFLDPQHQLEVMQIVETLRDESQITVVLVLHDIAQAARYADNIVALKDGSMYARGPPEEVVTKQLLADVFEIEAAVLETEYGLQVIPIDPVTDAQAAHTTVGPVPEDVPDTDREP</sequence>
<dbReference type="InterPro" id="IPR051535">
    <property type="entry name" value="Siderophore_ABC-ATPase"/>
</dbReference>
<dbReference type="GO" id="GO:0015420">
    <property type="term" value="F:ABC-type vitamin B12 transporter activity"/>
    <property type="evidence" value="ECO:0007669"/>
    <property type="project" value="UniProtKB-EC"/>
</dbReference>
<comment type="subunit">
    <text evidence="11">The complex is composed of two ATP-binding proteins (BtuD), two transmembrane proteins (BtuC) and a solute-binding protein (BtuF).</text>
</comment>
<keyword evidence="6" id="KW-0408">Iron</keyword>
<dbReference type="PANTHER" id="PTHR42771:SF2">
    <property type="entry name" value="IRON(3+)-HYDROXAMATE IMPORT ATP-BINDING PROTEIN FHUC"/>
    <property type="match status" value="1"/>
</dbReference>
<dbReference type="InterPro" id="IPR017871">
    <property type="entry name" value="ABC_transporter-like_CS"/>
</dbReference>
<evidence type="ECO:0000313" key="18">
    <source>
        <dbReference type="EMBL" id="RYJ07867.1"/>
    </source>
</evidence>
<evidence type="ECO:0000256" key="10">
    <source>
        <dbReference type="ARBA" id="ARBA00058960"/>
    </source>
</evidence>
<dbReference type="Pfam" id="PF00005">
    <property type="entry name" value="ABC_tran"/>
    <property type="match status" value="1"/>
</dbReference>
<keyword evidence="2" id="KW-0813">Transport</keyword>
<dbReference type="Proteomes" id="UP000293535">
    <property type="component" value="Unassembled WGS sequence"/>
</dbReference>
<proteinExistence type="predicted"/>
<dbReference type="EC" id="7.6.2.8" evidence="12"/>
<dbReference type="PANTHER" id="PTHR42771">
    <property type="entry name" value="IRON(3+)-HYDROXAMATE IMPORT ATP-BINDING PROTEIN FHUC"/>
    <property type="match status" value="1"/>
</dbReference>
<dbReference type="EMBL" id="RZIG01000004">
    <property type="protein sequence ID" value="RYJ07867.1"/>
    <property type="molecule type" value="Genomic_DNA"/>
</dbReference>
<dbReference type="FunFam" id="3.40.50.300:FF:000134">
    <property type="entry name" value="Iron-enterobactin ABC transporter ATP-binding protein"/>
    <property type="match status" value="1"/>
</dbReference>
<evidence type="ECO:0000259" key="16">
    <source>
        <dbReference type="PROSITE" id="PS50893"/>
    </source>
</evidence>
<name>A0A482T4W7_HALHI</name>
<organism evidence="18 19">
    <name type="scientific">Haloarcula hispanica</name>
    <dbReference type="NCBI Taxonomy" id="51589"/>
    <lineage>
        <taxon>Archaea</taxon>
        <taxon>Methanobacteriati</taxon>
        <taxon>Methanobacteriota</taxon>
        <taxon>Stenosarchaea group</taxon>
        <taxon>Halobacteria</taxon>
        <taxon>Halobacteriales</taxon>
        <taxon>Haloarculaceae</taxon>
        <taxon>Haloarcula</taxon>
    </lineage>
</organism>
<dbReference type="GO" id="GO:0005886">
    <property type="term" value="C:plasma membrane"/>
    <property type="evidence" value="ECO:0007669"/>
    <property type="project" value="UniProtKB-SubCell"/>
</dbReference>
<reference evidence="17 20" key="1">
    <citation type="submission" date="2018-11" db="EMBL/GenBank/DDBJ databases">
        <title>Genomic analysis of Haloarcula hispanica CBA1121.</title>
        <authorList>
            <person name="Kim Y.B."/>
            <person name="Roh S.W."/>
        </authorList>
    </citation>
    <scope>NUCLEOTIDE SEQUENCE [LARGE SCALE GENOMIC DNA]</scope>
    <source>
        <strain evidence="17 20">CBA1121</strain>
    </source>
</reference>
<evidence type="ECO:0000256" key="13">
    <source>
        <dbReference type="ARBA" id="ARBA00073649"/>
    </source>
</evidence>
<evidence type="ECO:0000313" key="20">
    <source>
        <dbReference type="Proteomes" id="UP000326244"/>
    </source>
</evidence>
<evidence type="ECO:0000313" key="19">
    <source>
        <dbReference type="Proteomes" id="UP000293535"/>
    </source>
</evidence>
<keyword evidence="7" id="KW-0406">Ion transport</keyword>
<accession>A0A482T4W7</accession>
<dbReference type="EMBL" id="RQWK01000002">
    <property type="protein sequence ID" value="KAA9404764.1"/>
    <property type="molecule type" value="Genomic_DNA"/>
</dbReference>
<evidence type="ECO:0000256" key="11">
    <source>
        <dbReference type="ARBA" id="ARBA00064420"/>
    </source>
</evidence>
<dbReference type="InterPro" id="IPR003593">
    <property type="entry name" value="AAA+_ATPase"/>
</dbReference>
<keyword evidence="4" id="KW-0547">Nucleotide-binding</keyword>
<keyword evidence="3" id="KW-1003">Cell membrane</keyword>
<evidence type="ECO:0000256" key="14">
    <source>
        <dbReference type="ARBA" id="ARBA00077139"/>
    </source>
</evidence>
<evidence type="ECO:0000256" key="12">
    <source>
        <dbReference type="ARBA" id="ARBA00066387"/>
    </source>
</evidence>
<evidence type="ECO:0000256" key="3">
    <source>
        <dbReference type="ARBA" id="ARBA00022475"/>
    </source>
</evidence>
<evidence type="ECO:0000256" key="9">
    <source>
        <dbReference type="ARBA" id="ARBA00050590"/>
    </source>
</evidence>
<comment type="subcellular location">
    <subcellularLocation>
        <location evidence="1">Cell membrane</location>
        <topology evidence="1">Peripheral membrane protein</topology>
    </subcellularLocation>
</comment>
<dbReference type="RefSeq" id="WP_014031007.1">
    <property type="nucleotide sequence ID" value="NZ_BAABRG010000003.1"/>
</dbReference>
<dbReference type="GeneID" id="99240559"/>
<dbReference type="InterPro" id="IPR027417">
    <property type="entry name" value="P-loop_NTPase"/>
</dbReference>
<evidence type="ECO:0000256" key="7">
    <source>
        <dbReference type="ARBA" id="ARBA00023065"/>
    </source>
</evidence>
<dbReference type="GO" id="GO:0005524">
    <property type="term" value="F:ATP binding"/>
    <property type="evidence" value="ECO:0007669"/>
    <property type="project" value="UniProtKB-KW"/>
</dbReference>
<feature type="domain" description="ABC transporter" evidence="16">
    <location>
        <begin position="39"/>
        <end position="277"/>
    </location>
</feature>
<keyword evidence="5 18" id="KW-0067">ATP-binding</keyword>
<dbReference type="Gene3D" id="3.40.50.300">
    <property type="entry name" value="P-loop containing nucleotide triphosphate hydrolases"/>
    <property type="match status" value="1"/>
</dbReference>
<dbReference type="OMA" id="YDMTIPI"/>
<evidence type="ECO:0000256" key="5">
    <source>
        <dbReference type="ARBA" id="ARBA00022840"/>
    </source>
</evidence>
<protein>
    <recommendedName>
        <fullName evidence="13">Cobalamin import ATP-binding protein BtuD</fullName>
        <ecNumber evidence="12">7.6.2.8</ecNumber>
    </recommendedName>
    <alternativeName>
        <fullName evidence="14">Vitamin B12-transporting ATPase</fullName>
    </alternativeName>
</protein>
<dbReference type="CDD" id="cd03214">
    <property type="entry name" value="ABC_Iron-Siderophores_B12_Hemin"/>
    <property type="match status" value="1"/>
</dbReference>
<evidence type="ECO:0000256" key="8">
    <source>
        <dbReference type="ARBA" id="ARBA00023136"/>
    </source>
</evidence>
<dbReference type="PROSITE" id="PS50893">
    <property type="entry name" value="ABC_TRANSPORTER_2"/>
    <property type="match status" value="1"/>
</dbReference>